<dbReference type="Proteomes" id="UP000790787">
    <property type="component" value="Chromosome 7"/>
</dbReference>
<reference evidence="2" key="2">
    <citation type="submission" date="2025-08" db="UniProtKB">
        <authorList>
            <consortium name="RefSeq"/>
        </authorList>
    </citation>
    <scope>IDENTIFICATION</scope>
    <source>
        <tissue evidence="2">Leaf</tissue>
    </source>
</reference>
<evidence type="ECO:0000313" key="2">
    <source>
        <dbReference type="RefSeq" id="XP_075074652.1"/>
    </source>
</evidence>
<name>A0AC58RPJ2_TOBAC</name>
<dbReference type="RefSeq" id="XP_075074652.1">
    <property type="nucleotide sequence ID" value="XM_075218551.1"/>
</dbReference>
<reference evidence="1" key="1">
    <citation type="journal article" date="2014" name="Nat. Commun.">
        <title>The tobacco genome sequence and its comparison with those of tomato and potato.</title>
        <authorList>
            <person name="Sierro N."/>
            <person name="Battey J.N."/>
            <person name="Ouadi S."/>
            <person name="Bakaher N."/>
            <person name="Bovet L."/>
            <person name="Willig A."/>
            <person name="Goepfert S."/>
            <person name="Peitsch M.C."/>
            <person name="Ivanov N.V."/>
        </authorList>
    </citation>
    <scope>NUCLEOTIDE SEQUENCE [LARGE SCALE GENOMIC DNA]</scope>
</reference>
<sequence>MTEKVLLAIVFAMEKVRPYLMGAKDASELVKKCDECQKAGGISKKDEMHLATILEVDIFDVWDIDFMSPFVSSCGNAYILVAVDYFSKWVEAVALPNNKVWSVVAFLKKSIFTRFGTPRAIINDGGSYFCNKAFDTLLAKTDWSKKLDDALWAYRTAYKTLIDMSLYRVEFVFGLTGYEICIGMLDTVQD</sequence>
<gene>
    <name evidence="2" type="primary">LOC142162226</name>
</gene>
<organism evidence="1 2">
    <name type="scientific">Nicotiana tabacum</name>
    <name type="common">Common tobacco</name>
    <dbReference type="NCBI Taxonomy" id="4097"/>
    <lineage>
        <taxon>Eukaryota</taxon>
        <taxon>Viridiplantae</taxon>
        <taxon>Streptophyta</taxon>
        <taxon>Embryophyta</taxon>
        <taxon>Tracheophyta</taxon>
        <taxon>Spermatophyta</taxon>
        <taxon>Magnoliopsida</taxon>
        <taxon>eudicotyledons</taxon>
        <taxon>Gunneridae</taxon>
        <taxon>Pentapetalae</taxon>
        <taxon>asterids</taxon>
        <taxon>lamiids</taxon>
        <taxon>Solanales</taxon>
        <taxon>Solanaceae</taxon>
        <taxon>Nicotianoideae</taxon>
        <taxon>Nicotianeae</taxon>
        <taxon>Nicotiana</taxon>
    </lineage>
</organism>
<accession>A0AC58RPJ2</accession>
<proteinExistence type="predicted"/>
<keyword evidence="1" id="KW-1185">Reference proteome</keyword>
<protein>
    <submittedName>
        <fullName evidence="2">Uncharacterized protein LOC142162226</fullName>
    </submittedName>
</protein>
<evidence type="ECO:0000313" key="1">
    <source>
        <dbReference type="Proteomes" id="UP000790787"/>
    </source>
</evidence>